<evidence type="ECO:0000256" key="2">
    <source>
        <dbReference type="ARBA" id="ARBA00005231"/>
    </source>
</evidence>
<feature type="coiled-coil region" evidence="11">
    <location>
        <begin position="673"/>
        <end position="714"/>
    </location>
</feature>
<organism evidence="13 14">
    <name type="scientific">Paraglomus occultum</name>
    <dbReference type="NCBI Taxonomy" id="144539"/>
    <lineage>
        <taxon>Eukaryota</taxon>
        <taxon>Fungi</taxon>
        <taxon>Fungi incertae sedis</taxon>
        <taxon>Mucoromycota</taxon>
        <taxon>Glomeromycotina</taxon>
        <taxon>Glomeromycetes</taxon>
        <taxon>Paraglomerales</taxon>
        <taxon>Paraglomeraceae</taxon>
        <taxon>Paraglomus</taxon>
    </lineage>
</organism>
<evidence type="ECO:0000256" key="3">
    <source>
        <dbReference type="ARBA" id="ARBA00022618"/>
    </source>
</evidence>
<comment type="subcellular location">
    <subcellularLocation>
        <location evidence="1">Nucleus</location>
    </subcellularLocation>
</comment>
<evidence type="ECO:0000313" key="13">
    <source>
        <dbReference type="EMBL" id="CAG8583850.1"/>
    </source>
</evidence>
<dbReference type="GO" id="GO:0005634">
    <property type="term" value="C:nucleus"/>
    <property type="evidence" value="ECO:0007669"/>
    <property type="project" value="UniProtKB-SubCell"/>
</dbReference>
<reference evidence="13" key="1">
    <citation type="submission" date="2021-06" db="EMBL/GenBank/DDBJ databases">
        <authorList>
            <person name="Kallberg Y."/>
            <person name="Tangrot J."/>
            <person name="Rosling A."/>
        </authorList>
    </citation>
    <scope>NUCLEOTIDE SEQUENCE</scope>
    <source>
        <strain evidence="13">IA702</strain>
    </source>
</reference>
<dbReference type="SMART" id="SM00968">
    <property type="entry name" value="SMC_hinge"/>
    <property type="match status" value="1"/>
</dbReference>
<keyword evidence="9" id="KW-0539">Nucleus</keyword>
<dbReference type="GO" id="GO:0005524">
    <property type="term" value="F:ATP binding"/>
    <property type="evidence" value="ECO:0007669"/>
    <property type="project" value="UniProtKB-KW"/>
</dbReference>
<keyword evidence="14" id="KW-1185">Reference proteome</keyword>
<accession>A0A9N9BZX7</accession>
<gene>
    <name evidence="13" type="ORF">POCULU_LOCUS6625</name>
</gene>
<evidence type="ECO:0000256" key="8">
    <source>
        <dbReference type="ARBA" id="ARBA00023067"/>
    </source>
</evidence>
<evidence type="ECO:0000256" key="6">
    <source>
        <dbReference type="ARBA" id="ARBA00022840"/>
    </source>
</evidence>
<dbReference type="GO" id="GO:0005694">
    <property type="term" value="C:chromosome"/>
    <property type="evidence" value="ECO:0007669"/>
    <property type="project" value="InterPro"/>
</dbReference>
<feature type="domain" description="SMC hinge" evidence="12">
    <location>
        <begin position="512"/>
        <end position="633"/>
    </location>
</feature>
<feature type="coiled-coil region" evidence="11">
    <location>
        <begin position="758"/>
        <end position="936"/>
    </location>
</feature>
<evidence type="ECO:0000259" key="12">
    <source>
        <dbReference type="SMART" id="SM00968"/>
    </source>
</evidence>
<dbReference type="Gene3D" id="3.40.50.300">
    <property type="entry name" value="P-loop containing nucleotide triphosphate hydrolases"/>
    <property type="match status" value="2"/>
</dbReference>
<dbReference type="CDD" id="cd03273">
    <property type="entry name" value="ABC_SMC2_euk"/>
    <property type="match status" value="1"/>
</dbReference>
<dbReference type="Pfam" id="PF02463">
    <property type="entry name" value="SMC_N"/>
    <property type="match status" value="1"/>
</dbReference>
<dbReference type="EMBL" id="CAJVPJ010001264">
    <property type="protein sequence ID" value="CAG8583850.1"/>
    <property type="molecule type" value="Genomic_DNA"/>
</dbReference>
<dbReference type="InterPro" id="IPR027120">
    <property type="entry name" value="Smc2_ABC"/>
</dbReference>
<feature type="coiled-coil region" evidence="11">
    <location>
        <begin position="961"/>
        <end position="1010"/>
    </location>
</feature>
<comment type="similarity">
    <text evidence="2">Belongs to the SMC family. SMC2 subfamily.</text>
</comment>
<evidence type="ECO:0000256" key="11">
    <source>
        <dbReference type="SAM" id="Coils"/>
    </source>
</evidence>
<dbReference type="GO" id="GO:0016887">
    <property type="term" value="F:ATP hydrolysis activity"/>
    <property type="evidence" value="ECO:0007669"/>
    <property type="project" value="InterPro"/>
</dbReference>
<dbReference type="SUPFAM" id="SSF75553">
    <property type="entry name" value="Smc hinge domain"/>
    <property type="match status" value="1"/>
</dbReference>
<dbReference type="AlphaFoldDB" id="A0A9N9BZX7"/>
<dbReference type="Pfam" id="PF06470">
    <property type="entry name" value="SMC_hinge"/>
    <property type="match status" value="1"/>
</dbReference>
<protein>
    <submittedName>
        <fullName evidence="13">9726_t:CDS:1</fullName>
    </submittedName>
</protein>
<dbReference type="OrthoDB" id="10255539at2759"/>
<proteinExistence type="inferred from homology"/>
<dbReference type="PANTHER" id="PTHR43977">
    <property type="entry name" value="STRUCTURAL MAINTENANCE OF CHROMOSOMES PROTEIN 3"/>
    <property type="match status" value="1"/>
</dbReference>
<keyword evidence="8" id="KW-0226">DNA condensation</keyword>
<dbReference type="PIRSF" id="PIRSF005719">
    <property type="entry name" value="SMC"/>
    <property type="match status" value="1"/>
</dbReference>
<evidence type="ECO:0000256" key="9">
    <source>
        <dbReference type="ARBA" id="ARBA00023242"/>
    </source>
</evidence>
<dbReference type="GO" id="GO:0007076">
    <property type="term" value="P:mitotic chromosome condensation"/>
    <property type="evidence" value="ECO:0007669"/>
    <property type="project" value="UniProtKB-ARBA"/>
</dbReference>
<dbReference type="InterPro" id="IPR024704">
    <property type="entry name" value="SMC"/>
</dbReference>
<dbReference type="FunFam" id="3.40.50.300:FF:000278">
    <property type="entry name" value="Structural maintenance of chromosomes 2"/>
    <property type="match status" value="1"/>
</dbReference>
<dbReference type="SUPFAM" id="SSF52540">
    <property type="entry name" value="P-loop containing nucleoside triphosphate hydrolases"/>
    <property type="match status" value="2"/>
</dbReference>
<keyword evidence="7 11" id="KW-0175">Coiled coil</keyword>
<keyword evidence="3" id="KW-0132">Cell division</keyword>
<dbReference type="InterPro" id="IPR036277">
    <property type="entry name" value="SMC_hinge_sf"/>
</dbReference>
<dbReference type="FunFam" id="3.40.50.300:FF:000385">
    <property type="entry name" value="Structural maintenance of chromosomes 2"/>
    <property type="match status" value="1"/>
</dbReference>
<feature type="coiled-coil region" evidence="11">
    <location>
        <begin position="429"/>
        <end position="494"/>
    </location>
</feature>
<feature type="coiled-coil region" evidence="11">
    <location>
        <begin position="267"/>
        <end position="373"/>
    </location>
</feature>
<comment type="caution">
    <text evidence="13">The sequence shown here is derived from an EMBL/GenBank/DDBJ whole genome shotgun (WGS) entry which is preliminary data.</text>
</comment>
<evidence type="ECO:0000313" key="14">
    <source>
        <dbReference type="Proteomes" id="UP000789572"/>
    </source>
</evidence>
<evidence type="ECO:0000256" key="1">
    <source>
        <dbReference type="ARBA" id="ARBA00004123"/>
    </source>
</evidence>
<dbReference type="GO" id="GO:0051301">
    <property type="term" value="P:cell division"/>
    <property type="evidence" value="ECO:0007669"/>
    <property type="project" value="UniProtKB-KW"/>
</dbReference>
<keyword evidence="5" id="KW-0498">Mitosis</keyword>
<keyword evidence="10" id="KW-0131">Cell cycle</keyword>
<dbReference type="InterPro" id="IPR010935">
    <property type="entry name" value="SMC_hinge"/>
</dbReference>
<name>A0A9N9BZX7_9GLOM</name>
<evidence type="ECO:0000256" key="5">
    <source>
        <dbReference type="ARBA" id="ARBA00022776"/>
    </source>
</evidence>
<sequence>MRIEELIIEGFKSYAVRTHITGWDPEFNAITGLNGTGKSNVLDAICFVLGMTKLGQLRANNMQDLIYKRGQAGITKASVTIIFNNEDHSKSPVGFEQFKQITVTRQVIMSGQSKYLVNGHKAQQKDVTTLFQSVQLSIDNPHFLIMQGKITKVLNMKPPEILAMIEEAAGTRMFEDRKEKALKTIAKKEKKVEEITTLLHEEIEPKLEKLRTEKRSYLEFQKISTEIERLNHLIFAYEYKKHEEKLRKTDADFGAKKDRIEGLRASSNQLKVEIDYLQSNIEQTTAKKEKELGNGKYNALGERVKELSNEVVRINTKCDLKKASIDKELQNKQSLISNRNEMTQGFAKKKSEYEKLQNKFEQIKKSHDAKQEQVRKEEELLQTLTTGIFVFNFLIEAKSIATQALTATEQAKIQVTHIKKKLSELEPLAKAAQRDNKGLTNELETARKIVNELKESLDGLNWDLSIEADLLKRKSEKQAIIRQLSENLDSLTSQLGGLEFTYTDPSPSFDRSKVKGLIAELIKLDKDKETYSTALEICAGDRLYNVVVENEVVATQLFERGKLRRRFTLLPLNKIRPYVLAAAKISAAKKLAPGKVDLALSLINADREVALAMEHAFGSTFICADAETAKKLTFGNVKARSVTLDGDVYDPSGILQGGSKPTSSGLLIKMQRLRVIKLEINEHKRDLDKINAELQAAQKTIAKYNELKKKLDLKIHEAGLLEERLRNSSNSKVINQTHELRQQLIDQEKLIVASNDKRKDALETCKKIEAEMDEFHNNRESKLKEIEKRVAKGKSELASENQRVKNMQQEVQTLQLEMEQTEEEIQGIDKEIQTSDETIRKLTEDKNTLKDELSDIQELLSNSQKELQKESEMIFAFDEEIKELRAAIEAKNAQVTDIQLELSSILHEVERSQKEKRDAEKAIKKMEDDIEWISQKKHLFGEPNTPYDFTTINMNEAKPTLRQLEERYATMRKKVNAKVMNMIESVEKKEASLQNMLAQVKKDKKSIEDTIVQLDNYKKDALEKTWRKVNGEFGPIFNELLPNSFAKLQPLEGKQLTDGLEVKVCLGGVQKKSLTELSGGQRSLIALSLILSLLQFKPAPMYILDEIDAALDLSHTQNIGQLLKSRFKGSQFIVVSLKDGMFNNANVLFRTKFRDGTSYIG</sequence>
<dbReference type="InterPro" id="IPR027417">
    <property type="entry name" value="P-loop_NTPase"/>
</dbReference>
<evidence type="ECO:0000256" key="7">
    <source>
        <dbReference type="ARBA" id="ARBA00023054"/>
    </source>
</evidence>
<evidence type="ECO:0000256" key="4">
    <source>
        <dbReference type="ARBA" id="ARBA00022741"/>
    </source>
</evidence>
<dbReference type="Proteomes" id="UP000789572">
    <property type="component" value="Unassembled WGS sequence"/>
</dbReference>
<keyword evidence="6" id="KW-0067">ATP-binding</keyword>
<dbReference type="Gene3D" id="1.20.1060.20">
    <property type="match status" value="1"/>
</dbReference>
<dbReference type="Gene3D" id="3.30.70.1620">
    <property type="match status" value="1"/>
</dbReference>
<keyword evidence="4" id="KW-0547">Nucleotide-binding</keyword>
<evidence type="ECO:0000256" key="10">
    <source>
        <dbReference type="ARBA" id="ARBA00023306"/>
    </source>
</evidence>
<dbReference type="InterPro" id="IPR003395">
    <property type="entry name" value="RecF/RecN/SMC_N"/>
</dbReference>